<accession>A0A2S7CQL2</accession>
<dbReference type="Proteomes" id="UP000238191">
    <property type="component" value="Unassembled WGS sequence"/>
</dbReference>
<dbReference type="SUPFAM" id="SSF102816">
    <property type="entry name" value="Putative dsDNA mimic"/>
    <property type="match status" value="1"/>
</dbReference>
<organism evidence="1 2">
    <name type="scientific">Xanthomonas pisi</name>
    <dbReference type="NCBI Taxonomy" id="56457"/>
    <lineage>
        <taxon>Bacteria</taxon>
        <taxon>Pseudomonadati</taxon>
        <taxon>Pseudomonadota</taxon>
        <taxon>Gammaproteobacteria</taxon>
        <taxon>Lysobacterales</taxon>
        <taxon>Lysobacteraceae</taxon>
        <taxon>Xanthomonas</taxon>
    </lineage>
</organism>
<evidence type="ECO:0000313" key="2">
    <source>
        <dbReference type="Proteomes" id="UP000238191"/>
    </source>
</evidence>
<gene>
    <name evidence="1" type="ORF">XpiCFBP4643_22815</name>
</gene>
<keyword evidence="2" id="KW-1185">Reference proteome</keyword>
<evidence type="ECO:0000313" key="1">
    <source>
        <dbReference type="EMBL" id="PPU63876.1"/>
    </source>
</evidence>
<dbReference type="AlphaFoldDB" id="A0A2S7CQL2"/>
<sequence length="107" mass="11859">MQMAEQLIYDQAEANLPQQRFNEMKAAAGKSLFVAGNYPGPAWEQIVGFVPAQDIFYQVTIGIAVDPGQSEDVLALALISRDVSNEYYHIVWHPTQQQASTFCRPGA</sequence>
<dbReference type="Pfam" id="PF04269">
    <property type="entry name" value="DUF440"/>
    <property type="match status" value="1"/>
</dbReference>
<name>A0A2S7CQL2_9XANT</name>
<dbReference type="Gene3D" id="3.10.450.140">
    <property type="entry name" value="dsDNA mimic, putative"/>
    <property type="match status" value="1"/>
</dbReference>
<reference evidence="2" key="1">
    <citation type="submission" date="2016-08" db="EMBL/GenBank/DDBJ databases">
        <authorList>
            <person name="Merda D."/>
            <person name="Briand M."/>
            <person name="Taghouti G."/>
            <person name="Carrere S."/>
            <person name="Gouzy J."/>
            <person name="Portier P."/>
            <person name="Jacques M.-A."/>
            <person name="Fischer-Le Saux M."/>
        </authorList>
    </citation>
    <scope>NUCLEOTIDE SEQUENCE [LARGE SCALE GENOMIC DNA]</scope>
    <source>
        <strain evidence="2">CFBP4643</strain>
    </source>
</reference>
<dbReference type="InterPro" id="IPR036763">
    <property type="entry name" value="Put_dsDNA_mimic_sf"/>
</dbReference>
<protein>
    <submittedName>
        <fullName evidence="1">Uncharacterized protein</fullName>
    </submittedName>
</protein>
<proteinExistence type="predicted"/>
<dbReference type="InterPro" id="IPR007376">
    <property type="entry name" value="dsDNA_mimic_put"/>
</dbReference>
<comment type="caution">
    <text evidence="1">The sequence shown here is derived from an EMBL/GenBank/DDBJ whole genome shotgun (WGS) entry which is preliminary data.</text>
</comment>
<dbReference type="EMBL" id="MDEI01000039">
    <property type="protein sequence ID" value="PPU63876.1"/>
    <property type="molecule type" value="Genomic_DNA"/>
</dbReference>